<organism evidence="1 2">
    <name type="scientific">Rohdeia mirabilis</name>
    <dbReference type="NCBI Taxonomy" id="2528008"/>
    <lineage>
        <taxon>Bacteria</taxon>
        <taxon>Pseudomonadati</taxon>
        <taxon>Planctomycetota</taxon>
        <taxon>Planctomycetia</taxon>
        <taxon>Planctomycetia incertae sedis</taxon>
        <taxon>Rohdeia</taxon>
    </lineage>
</organism>
<dbReference type="AlphaFoldDB" id="A0A518CZS5"/>
<dbReference type="EMBL" id="CP036290">
    <property type="protein sequence ID" value="QDU84734.1"/>
    <property type="molecule type" value="Genomic_DNA"/>
</dbReference>
<proteinExistence type="predicted"/>
<sequence length="243" mass="25996">MDDVTAGVERFARALTTVEEALDWSALGASYCEGDAGDFFGSEQIETLRETGLHFASDLGEALRQGGTSLYVGAGVAELVPILFEAAVLERKVAVHTADAREAGLLNAALAGVELEGLRPRWSTKPIGAGGGWSARGADAVDHLWFVSVATDPDHFPAHNHALYELEGERPGRLGPERERIDALLDRALAPLRPPALLCTTREELPLVEERCARFGLDLTVPDVGRLSGLVGDAVYACRVKGR</sequence>
<protein>
    <submittedName>
        <fullName evidence="1">Uncharacterized protein</fullName>
    </submittedName>
</protein>
<keyword evidence="2" id="KW-1185">Reference proteome</keyword>
<reference evidence="1 2" key="1">
    <citation type="submission" date="2019-02" db="EMBL/GenBank/DDBJ databases">
        <title>Deep-cultivation of Planctomycetes and their phenomic and genomic characterization uncovers novel biology.</title>
        <authorList>
            <person name="Wiegand S."/>
            <person name="Jogler M."/>
            <person name="Boedeker C."/>
            <person name="Pinto D."/>
            <person name="Vollmers J."/>
            <person name="Rivas-Marin E."/>
            <person name="Kohn T."/>
            <person name="Peeters S.H."/>
            <person name="Heuer A."/>
            <person name="Rast P."/>
            <person name="Oberbeckmann S."/>
            <person name="Bunk B."/>
            <person name="Jeske O."/>
            <person name="Meyerdierks A."/>
            <person name="Storesund J.E."/>
            <person name="Kallscheuer N."/>
            <person name="Luecker S."/>
            <person name="Lage O.M."/>
            <person name="Pohl T."/>
            <person name="Merkel B.J."/>
            <person name="Hornburger P."/>
            <person name="Mueller R.-W."/>
            <person name="Bruemmer F."/>
            <person name="Labrenz M."/>
            <person name="Spormann A.M."/>
            <person name="Op den Camp H."/>
            <person name="Overmann J."/>
            <person name="Amann R."/>
            <person name="Jetten M.S.M."/>
            <person name="Mascher T."/>
            <person name="Medema M.H."/>
            <person name="Devos D.P."/>
            <person name="Kaster A.-K."/>
            <person name="Ovreas L."/>
            <person name="Rohde M."/>
            <person name="Galperin M.Y."/>
            <person name="Jogler C."/>
        </authorList>
    </citation>
    <scope>NUCLEOTIDE SEQUENCE [LARGE SCALE GENOMIC DNA]</scope>
    <source>
        <strain evidence="1 2">Pla163</strain>
    </source>
</reference>
<gene>
    <name evidence="1" type="ORF">Pla163_18480</name>
</gene>
<accession>A0A518CZS5</accession>
<evidence type="ECO:0000313" key="1">
    <source>
        <dbReference type="EMBL" id="QDU84734.1"/>
    </source>
</evidence>
<name>A0A518CZS5_9BACT</name>
<dbReference type="Proteomes" id="UP000319342">
    <property type="component" value="Chromosome"/>
</dbReference>
<evidence type="ECO:0000313" key="2">
    <source>
        <dbReference type="Proteomes" id="UP000319342"/>
    </source>
</evidence>